<dbReference type="GO" id="GO:0071949">
    <property type="term" value="F:FAD binding"/>
    <property type="evidence" value="ECO:0007669"/>
    <property type="project" value="InterPro"/>
</dbReference>
<sequence>MISKESMNNFVQARESTYGGVRRVGSLVGKLGETGGIIVLGDAAHSFPPDLGQGVNAVFEDVAVLAHVMDTSGNHASMKEIIEAYEAQRAADVDALMRIQTLGVSMSAGRTSVLGRLGLLNKLVRLVLSKILRGWIYPNISEMVVEDISYSEIMRRADVTTFRLSIAAVITGSIPLLVYLLQ</sequence>
<dbReference type="InterPro" id="IPR036188">
    <property type="entry name" value="FAD/NAD-bd_sf"/>
</dbReference>
<keyword evidence="5" id="KW-0560">Oxidoreductase</keyword>
<evidence type="ECO:0000256" key="7">
    <source>
        <dbReference type="SAM" id="Phobius"/>
    </source>
</evidence>
<dbReference type="InterPro" id="IPR002938">
    <property type="entry name" value="FAD-bd"/>
</dbReference>
<keyword evidence="2" id="KW-0285">Flavoprotein</keyword>
<evidence type="ECO:0000313" key="9">
    <source>
        <dbReference type="EMBL" id="PXF49389.1"/>
    </source>
</evidence>
<keyword evidence="10" id="KW-1185">Reference proteome</keyword>
<dbReference type="SUPFAM" id="SSF51905">
    <property type="entry name" value="FAD/NAD(P)-binding domain"/>
    <property type="match status" value="1"/>
</dbReference>
<comment type="caution">
    <text evidence="9">The sequence shown here is derived from an EMBL/GenBank/DDBJ whole genome shotgun (WGS) entry which is preliminary data.</text>
</comment>
<evidence type="ECO:0000256" key="4">
    <source>
        <dbReference type="ARBA" id="ARBA00022857"/>
    </source>
</evidence>
<dbReference type="Pfam" id="PF01494">
    <property type="entry name" value="FAD_binding_3"/>
    <property type="match status" value="1"/>
</dbReference>
<dbReference type="GO" id="GO:0070189">
    <property type="term" value="P:kynurenine metabolic process"/>
    <property type="evidence" value="ECO:0007669"/>
    <property type="project" value="TreeGrafter"/>
</dbReference>
<evidence type="ECO:0000256" key="1">
    <source>
        <dbReference type="ARBA" id="ARBA00001974"/>
    </source>
</evidence>
<gene>
    <name evidence="9" type="ORF">BWQ96_00705</name>
</gene>
<reference evidence="9 10" key="1">
    <citation type="journal article" date="2018" name="Mol. Biol. Evol.">
        <title>Analysis of the draft genome of the red seaweed Gracilariopsis chorda provides insights into genome size evolution in Rhodophyta.</title>
        <authorList>
            <person name="Lee J."/>
            <person name="Yang E.C."/>
            <person name="Graf L."/>
            <person name="Yang J.H."/>
            <person name="Qiu H."/>
            <person name="Zel Zion U."/>
            <person name="Chan C.X."/>
            <person name="Stephens T.G."/>
            <person name="Weber A.P.M."/>
            <person name="Boo G.H."/>
            <person name="Boo S.M."/>
            <person name="Kim K.M."/>
            <person name="Shin Y."/>
            <person name="Jung M."/>
            <person name="Lee S.J."/>
            <person name="Yim H.S."/>
            <person name="Lee J.H."/>
            <person name="Bhattacharya D."/>
            <person name="Yoon H.S."/>
        </authorList>
    </citation>
    <scope>NUCLEOTIDE SEQUENCE [LARGE SCALE GENOMIC DNA]</scope>
    <source>
        <strain evidence="9 10">SKKU-2015</strain>
        <tissue evidence="9">Whole body</tissue>
    </source>
</reference>
<evidence type="ECO:0000313" key="10">
    <source>
        <dbReference type="Proteomes" id="UP000247409"/>
    </source>
</evidence>
<dbReference type="GO" id="GO:0004502">
    <property type="term" value="F:kynurenine 3-monooxygenase activity"/>
    <property type="evidence" value="ECO:0007669"/>
    <property type="project" value="TreeGrafter"/>
</dbReference>
<dbReference type="PANTHER" id="PTHR46028">
    <property type="entry name" value="KYNURENINE 3-MONOOXYGENASE"/>
    <property type="match status" value="1"/>
</dbReference>
<dbReference type="OrthoDB" id="5755at2759"/>
<evidence type="ECO:0000256" key="2">
    <source>
        <dbReference type="ARBA" id="ARBA00022630"/>
    </source>
</evidence>
<keyword evidence="7" id="KW-0472">Membrane</keyword>
<comment type="cofactor">
    <cofactor evidence="1">
        <name>FAD</name>
        <dbReference type="ChEBI" id="CHEBI:57692"/>
    </cofactor>
</comment>
<organism evidence="9 10">
    <name type="scientific">Gracilariopsis chorda</name>
    <dbReference type="NCBI Taxonomy" id="448386"/>
    <lineage>
        <taxon>Eukaryota</taxon>
        <taxon>Rhodophyta</taxon>
        <taxon>Florideophyceae</taxon>
        <taxon>Rhodymeniophycidae</taxon>
        <taxon>Gracilariales</taxon>
        <taxon>Gracilariaceae</taxon>
        <taxon>Gracilariopsis</taxon>
    </lineage>
</organism>
<keyword evidence="7" id="KW-1133">Transmembrane helix</keyword>
<name>A0A2V3J4S5_9FLOR</name>
<dbReference type="EMBL" id="NBIV01000005">
    <property type="protein sequence ID" value="PXF49389.1"/>
    <property type="molecule type" value="Genomic_DNA"/>
</dbReference>
<dbReference type="STRING" id="448386.A0A2V3J4S5"/>
<evidence type="ECO:0000259" key="8">
    <source>
        <dbReference type="Pfam" id="PF01494"/>
    </source>
</evidence>
<keyword evidence="4" id="KW-0521">NADP</keyword>
<feature type="transmembrane region" description="Helical" evidence="7">
    <location>
        <begin position="162"/>
        <end position="181"/>
    </location>
</feature>
<keyword evidence="6 9" id="KW-0503">Monooxygenase</keyword>
<dbReference type="PANTHER" id="PTHR46028:SF2">
    <property type="entry name" value="KYNURENINE 3-MONOOXYGENASE"/>
    <property type="match status" value="1"/>
</dbReference>
<evidence type="ECO:0000256" key="6">
    <source>
        <dbReference type="ARBA" id="ARBA00023033"/>
    </source>
</evidence>
<keyword evidence="7" id="KW-0812">Transmembrane</keyword>
<dbReference type="AlphaFoldDB" id="A0A2V3J4S5"/>
<dbReference type="Gene3D" id="3.50.50.60">
    <property type="entry name" value="FAD/NAD(P)-binding domain"/>
    <property type="match status" value="1"/>
</dbReference>
<keyword evidence="3" id="KW-0274">FAD</keyword>
<accession>A0A2V3J4S5</accession>
<evidence type="ECO:0000256" key="3">
    <source>
        <dbReference type="ARBA" id="ARBA00022827"/>
    </source>
</evidence>
<protein>
    <submittedName>
        <fullName evidence="9">Kynurenine 3-monooxygenase</fullName>
    </submittedName>
</protein>
<feature type="domain" description="FAD-binding" evidence="8">
    <location>
        <begin position="34"/>
        <end position="98"/>
    </location>
</feature>
<evidence type="ECO:0000256" key="5">
    <source>
        <dbReference type="ARBA" id="ARBA00023002"/>
    </source>
</evidence>
<proteinExistence type="predicted"/>
<dbReference type="Proteomes" id="UP000247409">
    <property type="component" value="Unassembled WGS sequence"/>
</dbReference>